<feature type="region of interest" description="Disordered" evidence="1">
    <location>
        <begin position="1"/>
        <end position="24"/>
    </location>
</feature>
<protein>
    <submittedName>
        <fullName evidence="2">Uncharacterized protein</fullName>
    </submittedName>
</protein>
<dbReference type="AlphaFoldDB" id="A0A225WLU5"/>
<evidence type="ECO:0000313" key="2">
    <source>
        <dbReference type="EMBL" id="OWZ18532.1"/>
    </source>
</evidence>
<gene>
    <name evidence="2" type="ORF">PHMEG_0007362</name>
</gene>
<dbReference type="Proteomes" id="UP000198211">
    <property type="component" value="Unassembled WGS sequence"/>
</dbReference>
<proteinExistence type="predicted"/>
<organism evidence="2 3">
    <name type="scientific">Phytophthora megakarya</name>
    <dbReference type="NCBI Taxonomy" id="4795"/>
    <lineage>
        <taxon>Eukaryota</taxon>
        <taxon>Sar</taxon>
        <taxon>Stramenopiles</taxon>
        <taxon>Oomycota</taxon>
        <taxon>Peronosporomycetes</taxon>
        <taxon>Peronosporales</taxon>
        <taxon>Peronosporaceae</taxon>
        <taxon>Phytophthora</taxon>
    </lineage>
</organism>
<evidence type="ECO:0000256" key="1">
    <source>
        <dbReference type="SAM" id="MobiDB-lite"/>
    </source>
</evidence>
<comment type="caution">
    <text evidence="2">The sequence shown here is derived from an EMBL/GenBank/DDBJ whole genome shotgun (WGS) entry which is preliminary data.</text>
</comment>
<keyword evidence="3" id="KW-1185">Reference proteome</keyword>
<reference evidence="3" key="1">
    <citation type="submission" date="2017-03" db="EMBL/GenBank/DDBJ databases">
        <title>Phytopthora megakarya and P. palmivora, two closely related causual agents of cacao black pod achieved similar genome size and gene model numbers by different mechanisms.</title>
        <authorList>
            <person name="Ali S."/>
            <person name="Shao J."/>
            <person name="Larry D.J."/>
            <person name="Kronmiller B."/>
            <person name="Shen D."/>
            <person name="Strem M.D."/>
            <person name="Melnick R.L."/>
            <person name="Guiltinan M.J."/>
            <person name="Tyler B.M."/>
            <person name="Meinhardt L.W."/>
            <person name="Bailey B.A."/>
        </authorList>
    </citation>
    <scope>NUCLEOTIDE SEQUENCE [LARGE SCALE GENOMIC DNA]</scope>
    <source>
        <strain evidence="3">zdho120</strain>
    </source>
</reference>
<dbReference type="EMBL" id="NBNE01000574">
    <property type="protein sequence ID" value="OWZ18532.1"/>
    <property type="molecule type" value="Genomic_DNA"/>
</dbReference>
<evidence type="ECO:0000313" key="3">
    <source>
        <dbReference type="Proteomes" id="UP000198211"/>
    </source>
</evidence>
<name>A0A225WLU5_9STRA</name>
<accession>A0A225WLU5</accession>
<sequence length="191" mass="22356">MRQPRKTDLVSLRSHRDGRPLDSPEHRYNIRRYFRSKSSHRDNGRHQRIKQVRVQIDHAVPCKSSSLLQWIDTWPKNARRTKIQLLRVHSIRDHKMSRCSPSDLPSMDLARSMARTILSHLDRSQSGHHFCWIHRFHCVQISAISDLKGFSSKDQDEDRISKVKSAFIRDPSSDDGTCLSFDDLIARYAKT</sequence>